<proteinExistence type="inferred from homology"/>
<evidence type="ECO:0000256" key="4">
    <source>
        <dbReference type="ARBA" id="ARBA00022741"/>
    </source>
</evidence>
<feature type="binding site" evidence="11">
    <location>
        <position position="395"/>
    </location>
    <ligand>
        <name>ATP</name>
        <dbReference type="ChEBI" id="CHEBI:30616"/>
    </ligand>
</feature>
<evidence type="ECO:0000256" key="9">
    <source>
        <dbReference type="ARBA" id="ARBA00070260"/>
    </source>
</evidence>
<reference evidence="14 15" key="1">
    <citation type="submission" date="2018-04" db="EMBL/GenBank/DDBJ databases">
        <title>Thalassorhabdus spongiae gen. nov., sp. nov., isolated from a marine sponge in South-West Iceland.</title>
        <authorList>
            <person name="Knobloch S."/>
            <person name="Daussin A."/>
            <person name="Johannsson R."/>
            <person name="Marteinsson V.T."/>
        </authorList>
    </citation>
    <scope>NUCLEOTIDE SEQUENCE [LARGE SCALE GENOMIC DNA]</scope>
    <source>
        <strain evidence="14 15">Hp12</strain>
    </source>
</reference>
<dbReference type="OrthoDB" id="9804062at2"/>
<dbReference type="InterPro" id="IPR004491">
    <property type="entry name" value="HslU"/>
</dbReference>
<comment type="subcellular location">
    <subcellularLocation>
        <location evidence="1 11">Cytoplasm</location>
    </subcellularLocation>
</comment>
<dbReference type="Gene3D" id="1.10.8.60">
    <property type="match status" value="1"/>
</dbReference>
<dbReference type="GO" id="GO:0005524">
    <property type="term" value="F:ATP binding"/>
    <property type="evidence" value="ECO:0007669"/>
    <property type="project" value="UniProtKB-UniRule"/>
</dbReference>
<dbReference type="EMBL" id="QDDL01000005">
    <property type="protein sequence ID" value="PVZ68298.1"/>
    <property type="molecule type" value="Genomic_DNA"/>
</dbReference>
<evidence type="ECO:0000256" key="2">
    <source>
        <dbReference type="ARBA" id="ARBA00009771"/>
    </source>
</evidence>
<evidence type="ECO:0000256" key="3">
    <source>
        <dbReference type="ARBA" id="ARBA00022490"/>
    </source>
</evidence>
<dbReference type="FunFam" id="3.40.50.300:FF:000220">
    <property type="entry name" value="ATP-dependent protease ATPase subunit HslU"/>
    <property type="match status" value="1"/>
</dbReference>
<gene>
    <name evidence="11 14" type="primary">hslU</name>
    <name evidence="14" type="ORF">DC094_13500</name>
</gene>
<dbReference type="FunFam" id="3.40.50.300:FF:000213">
    <property type="entry name" value="ATP-dependent protease ATPase subunit HslU"/>
    <property type="match status" value="1"/>
</dbReference>
<evidence type="ECO:0000256" key="10">
    <source>
        <dbReference type="ARBA" id="ARBA00082554"/>
    </source>
</evidence>
<dbReference type="GO" id="GO:0008233">
    <property type="term" value="F:peptidase activity"/>
    <property type="evidence" value="ECO:0007669"/>
    <property type="project" value="InterPro"/>
</dbReference>
<dbReference type="NCBIfam" id="NF003544">
    <property type="entry name" value="PRK05201.1"/>
    <property type="match status" value="1"/>
</dbReference>
<dbReference type="PANTHER" id="PTHR48102:SF3">
    <property type="entry name" value="ATP-DEPENDENT PROTEASE ATPASE SUBUNIT HSLU"/>
    <property type="match status" value="1"/>
</dbReference>
<dbReference type="FunFam" id="1.10.8.60:FF:000027">
    <property type="entry name" value="ATP-dependent protease ATPase subunit HslU"/>
    <property type="match status" value="1"/>
</dbReference>
<comment type="caution">
    <text evidence="14">The sequence shown here is derived from an EMBL/GenBank/DDBJ whole genome shotgun (WGS) entry which is preliminary data.</text>
</comment>
<dbReference type="InterPro" id="IPR003959">
    <property type="entry name" value="ATPase_AAA_core"/>
</dbReference>
<evidence type="ECO:0000256" key="11">
    <source>
        <dbReference type="HAMAP-Rule" id="MF_00249"/>
    </source>
</evidence>
<feature type="binding site" evidence="11">
    <location>
        <position position="323"/>
    </location>
    <ligand>
        <name>ATP</name>
        <dbReference type="ChEBI" id="CHEBI:30616"/>
    </ligand>
</feature>
<dbReference type="HAMAP" id="MF_00249">
    <property type="entry name" value="HslU"/>
    <property type="match status" value="1"/>
</dbReference>
<keyword evidence="15" id="KW-1185">Reference proteome</keyword>
<dbReference type="AlphaFoldDB" id="A0A2V1GWH3"/>
<feature type="binding site" evidence="11">
    <location>
        <position position="258"/>
    </location>
    <ligand>
        <name>ATP</name>
        <dbReference type="ChEBI" id="CHEBI:30616"/>
    </ligand>
</feature>
<evidence type="ECO:0000259" key="12">
    <source>
        <dbReference type="SMART" id="SM00382"/>
    </source>
</evidence>
<dbReference type="GO" id="GO:0016887">
    <property type="term" value="F:ATP hydrolysis activity"/>
    <property type="evidence" value="ECO:0007669"/>
    <property type="project" value="InterPro"/>
</dbReference>
<evidence type="ECO:0000256" key="1">
    <source>
        <dbReference type="ARBA" id="ARBA00004496"/>
    </source>
</evidence>
<dbReference type="SMART" id="SM01086">
    <property type="entry name" value="ClpB_D2-small"/>
    <property type="match status" value="1"/>
</dbReference>
<organism evidence="14 15">
    <name type="scientific">Pelagibaculum spongiae</name>
    <dbReference type="NCBI Taxonomy" id="2080658"/>
    <lineage>
        <taxon>Bacteria</taxon>
        <taxon>Pseudomonadati</taxon>
        <taxon>Pseudomonadota</taxon>
        <taxon>Gammaproteobacteria</taxon>
        <taxon>Oceanospirillales</taxon>
        <taxon>Pelagibaculum</taxon>
    </lineage>
</organism>
<dbReference type="RefSeq" id="WP_116687627.1">
    <property type="nucleotide sequence ID" value="NZ_CAWNYD010000005.1"/>
</dbReference>
<dbReference type="CDD" id="cd19498">
    <property type="entry name" value="RecA-like_HslU"/>
    <property type="match status" value="1"/>
</dbReference>
<dbReference type="Proteomes" id="UP000244906">
    <property type="component" value="Unassembled WGS sequence"/>
</dbReference>
<evidence type="ECO:0000259" key="13">
    <source>
        <dbReference type="SMART" id="SM01086"/>
    </source>
</evidence>
<evidence type="ECO:0000313" key="14">
    <source>
        <dbReference type="EMBL" id="PVZ68298.1"/>
    </source>
</evidence>
<comment type="subunit">
    <text evidence="8 11">A double ring-shaped homohexamer of HslV is capped on each side by a ring-shaped HslU homohexamer. The assembly of the HslU/HslV complex is dependent on binding of ATP.</text>
</comment>
<keyword evidence="4 11" id="KW-0547">Nucleotide-binding</keyword>
<dbReference type="NCBIfam" id="TIGR00390">
    <property type="entry name" value="hslU"/>
    <property type="match status" value="1"/>
</dbReference>
<dbReference type="Gene3D" id="1.10.8.10">
    <property type="entry name" value="DNA helicase RuvA subunit, C-terminal domain"/>
    <property type="match status" value="2"/>
</dbReference>
<comment type="similarity">
    <text evidence="2 11">Belongs to the ClpX chaperone family. HslU subfamily.</text>
</comment>
<dbReference type="PANTHER" id="PTHR48102">
    <property type="entry name" value="ATP-DEPENDENT CLP PROTEASE ATP-BINDING SUBUNIT CLPX-LIKE, MITOCHONDRIAL-RELATED"/>
    <property type="match status" value="1"/>
</dbReference>
<feature type="domain" description="Clp ATPase C-terminal" evidence="13">
    <location>
        <begin position="337"/>
        <end position="436"/>
    </location>
</feature>
<dbReference type="GO" id="GO:0009376">
    <property type="term" value="C:HslUV protease complex"/>
    <property type="evidence" value="ECO:0007669"/>
    <property type="project" value="UniProtKB-UniRule"/>
</dbReference>
<evidence type="ECO:0000256" key="6">
    <source>
        <dbReference type="ARBA" id="ARBA00023186"/>
    </source>
</evidence>
<dbReference type="Pfam" id="PF07724">
    <property type="entry name" value="AAA_2"/>
    <property type="match status" value="1"/>
</dbReference>
<evidence type="ECO:0000256" key="5">
    <source>
        <dbReference type="ARBA" id="ARBA00022840"/>
    </source>
</evidence>
<evidence type="ECO:0000256" key="7">
    <source>
        <dbReference type="ARBA" id="ARBA00054052"/>
    </source>
</evidence>
<dbReference type="InterPro" id="IPR027417">
    <property type="entry name" value="P-loop_NTPase"/>
</dbReference>
<keyword evidence="6 11" id="KW-0143">Chaperone</keyword>
<evidence type="ECO:0000313" key="15">
    <source>
        <dbReference type="Proteomes" id="UP000244906"/>
    </source>
</evidence>
<dbReference type="InterPro" id="IPR019489">
    <property type="entry name" value="Clp_ATPase_C"/>
</dbReference>
<name>A0A2V1GWH3_9GAMM</name>
<feature type="binding site" evidence="11">
    <location>
        <position position="18"/>
    </location>
    <ligand>
        <name>ATP</name>
        <dbReference type="ChEBI" id="CHEBI:30616"/>
    </ligand>
</feature>
<dbReference type="SMART" id="SM00382">
    <property type="entry name" value="AAA"/>
    <property type="match status" value="1"/>
</dbReference>
<dbReference type="GO" id="GO:0036402">
    <property type="term" value="F:proteasome-activating activity"/>
    <property type="evidence" value="ECO:0007669"/>
    <property type="project" value="UniProtKB-UniRule"/>
</dbReference>
<dbReference type="Gene3D" id="3.40.50.300">
    <property type="entry name" value="P-loop containing nucleotide triphosphate hydrolases"/>
    <property type="match status" value="2"/>
</dbReference>
<dbReference type="SUPFAM" id="SSF52540">
    <property type="entry name" value="P-loop containing nucleoside triphosphate hydrolases"/>
    <property type="match status" value="1"/>
</dbReference>
<evidence type="ECO:0000256" key="8">
    <source>
        <dbReference type="ARBA" id="ARBA00064434"/>
    </source>
</evidence>
<dbReference type="FunFam" id="1.10.8.10:FF:000028">
    <property type="entry name" value="ATP-dependent protease ATPase subunit HslU"/>
    <property type="match status" value="1"/>
</dbReference>
<protein>
    <recommendedName>
        <fullName evidence="9 11">ATP-dependent protease ATPase subunit HslU</fullName>
    </recommendedName>
    <alternativeName>
        <fullName evidence="10 11">Unfoldase HslU</fullName>
    </alternativeName>
</protein>
<dbReference type="InterPro" id="IPR050052">
    <property type="entry name" value="ATP-dep_Clp_protease_ClpX"/>
</dbReference>
<dbReference type="InterPro" id="IPR003593">
    <property type="entry name" value="AAA+_ATPase"/>
</dbReference>
<keyword evidence="5 11" id="KW-0067">ATP-binding</keyword>
<keyword evidence="3 11" id="KW-0963">Cytoplasm</keyword>
<dbReference type="GO" id="GO:0043335">
    <property type="term" value="P:protein unfolding"/>
    <property type="evidence" value="ECO:0007669"/>
    <property type="project" value="UniProtKB-UniRule"/>
</dbReference>
<feature type="domain" description="AAA+ ATPase" evidence="12">
    <location>
        <begin position="49"/>
        <end position="334"/>
    </location>
</feature>
<dbReference type="Pfam" id="PF00004">
    <property type="entry name" value="AAA"/>
    <property type="match status" value="1"/>
</dbReference>
<feature type="binding site" evidence="11">
    <location>
        <begin position="60"/>
        <end position="65"/>
    </location>
    <ligand>
        <name>ATP</name>
        <dbReference type="ChEBI" id="CHEBI:30616"/>
    </ligand>
</feature>
<comment type="function">
    <text evidence="7 11">ATPase subunit of a proteasome-like degradation complex; this subunit has chaperone activity. The binding of ATP and its subsequent hydrolysis by HslU are essential for unfolding of protein substrates subsequently hydrolyzed by HslV. HslU recognizes the N-terminal part of its protein substrates and unfolds these before they are guided to HslV for hydrolysis.</text>
</comment>
<accession>A0A2V1GWH3</accession>
<sequence>MSHMTPREITSELDQHIIGQNDAKRSVAIALRNRWRRMQVAEELRGEITPKNILMIGPTGVGKTEIARRLAKLANAPFLKIEATKFTEVGYVGRDVESIIRDLAEVSVKLHREQAMKKVEIQAEEAAEERILDALLPPARPTGFEEEAKPAENNATRQVFRKKFREGQLDDKEIEIDVAEQSSVGVEIMTPPGMEEMTSQLQDMFKNMGGDKRKSRKLKIKDAFKMLRDEEAAKRVNEDDIKATAVEMAEQHGIVFIDEIDKVVKSEGHSSGGVSREGVQRDLLPLIEGSTISTKHGMIKTDHILFIASGAFQMAKPSDLIPELQGRLPIRVELSALTSDDFQRILVEPNASLTEQYKALLATEGVELSFTDDGIKRIAELAFQVNEKTENIGARRLHTIMERLLDSISYEASDKSGEKLSVDAEYVNKQLGELAQDEDLSRYIL</sequence>